<sequence>MTPVQNVVLANATELSTTEEIVTEEVEINEDKTIVSEELEETTEEGIREEKEISEESTSAGAENASSLLIQISLLSFFLYTYVLQSM</sequence>
<gene>
    <name evidence="3" type="ORF">IP987_002844</name>
</gene>
<feature type="region of interest" description="Disordered" evidence="1">
    <location>
        <begin position="38"/>
        <end position="61"/>
    </location>
</feature>
<reference evidence="3" key="2">
    <citation type="submission" date="2020-10" db="EMBL/GenBank/DDBJ databases">
        <authorList>
            <consortium name="NCBI Pathogen Detection Project"/>
        </authorList>
    </citation>
    <scope>NUCLEOTIDE SEQUENCE</scope>
    <source>
        <strain evidence="3">SFBRL218_S4</strain>
    </source>
</reference>
<reference evidence="3" key="1">
    <citation type="journal article" date="2018" name="Genome Biol.">
        <title>SKESA: strategic k-mer extension for scrupulous assemblies.</title>
        <authorList>
            <person name="Souvorov A."/>
            <person name="Agarwala R."/>
            <person name="Lipman D.J."/>
        </authorList>
    </citation>
    <scope>NUCLEOTIDE SEQUENCE</scope>
    <source>
        <strain evidence="3">SFBRL218_S4</strain>
    </source>
</reference>
<name>A0A8H9JUF4_LISMN</name>
<protein>
    <submittedName>
        <fullName evidence="3">Uncharacterized protein</fullName>
    </submittedName>
</protein>
<dbReference type="RefSeq" id="WP_120139036.1">
    <property type="nucleotide sequence ID" value="NZ_QXKL01000009.1"/>
</dbReference>
<feature type="transmembrane region" description="Helical" evidence="2">
    <location>
        <begin position="65"/>
        <end position="84"/>
    </location>
</feature>
<keyword evidence="2" id="KW-0472">Membrane</keyword>
<dbReference type="EMBL" id="DABXZF010000059">
    <property type="protein sequence ID" value="HAO5923624.1"/>
    <property type="molecule type" value="Genomic_DNA"/>
</dbReference>
<dbReference type="Proteomes" id="UP000853596">
    <property type="component" value="Unassembled WGS sequence"/>
</dbReference>
<keyword evidence="2" id="KW-0812">Transmembrane</keyword>
<evidence type="ECO:0000313" key="3">
    <source>
        <dbReference type="EMBL" id="HAO5923624.1"/>
    </source>
</evidence>
<accession>A0A8H9JUF4</accession>
<evidence type="ECO:0000256" key="2">
    <source>
        <dbReference type="SAM" id="Phobius"/>
    </source>
</evidence>
<comment type="caution">
    <text evidence="3">The sequence shown here is derived from an EMBL/GenBank/DDBJ whole genome shotgun (WGS) entry which is preliminary data.</text>
</comment>
<keyword evidence="2" id="KW-1133">Transmembrane helix</keyword>
<proteinExistence type="predicted"/>
<evidence type="ECO:0000256" key="1">
    <source>
        <dbReference type="SAM" id="MobiDB-lite"/>
    </source>
</evidence>
<organism evidence="3">
    <name type="scientific">Listeria monocytogenes</name>
    <dbReference type="NCBI Taxonomy" id="1639"/>
    <lineage>
        <taxon>Bacteria</taxon>
        <taxon>Bacillati</taxon>
        <taxon>Bacillota</taxon>
        <taxon>Bacilli</taxon>
        <taxon>Bacillales</taxon>
        <taxon>Listeriaceae</taxon>
        <taxon>Listeria</taxon>
    </lineage>
</organism>
<dbReference type="AlphaFoldDB" id="A0A8H9JUF4"/>